<dbReference type="AlphaFoldDB" id="A0A0E0DN81"/>
<evidence type="ECO:0000256" key="1">
    <source>
        <dbReference type="SAM" id="MobiDB-lite"/>
    </source>
</evidence>
<feature type="region of interest" description="Disordered" evidence="1">
    <location>
        <begin position="1"/>
        <end position="50"/>
    </location>
</feature>
<dbReference type="Proteomes" id="UP000008021">
    <property type="component" value="Chromosome 5"/>
</dbReference>
<proteinExistence type="predicted"/>
<protein>
    <submittedName>
        <fullName evidence="2">Uncharacterized protein</fullName>
    </submittedName>
</protein>
<evidence type="ECO:0000313" key="2">
    <source>
        <dbReference type="EnsemblPlants" id="OMERI05G06050.1"/>
    </source>
</evidence>
<organism evidence="2">
    <name type="scientific">Oryza meridionalis</name>
    <dbReference type="NCBI Taxonomy" id="40149"/>
    <lineage>
        <taxon>Eukaryota</taxon>
        <taxon>Viridiplantae</taxon>
        <taxon>Streptophyta</taxon>
        <taxon>Embryophyta</taxon>
        <taxon>Tracheophyta</taxon>
        <taxon>Spermatophyta</taxon>
        <taxon>Magnoliopsida</taxon>
        <taxon>Liliopsida</taxon>
        <taxon>Poales</taxon>
        <taxon>Poaceae</taxon>
        <taxon>BOP clade</taxon>
        <taxon>Oryzoideae</taxon>
        <taxon>Oryzeae</taxon>
        <taxon>Oryzinae</taxon>
        <taxon>Oryza</taxon>
    </lineage>
</organism>
<reference evidence="2" key="1">
    <citation type="submission" date="2015-04" db="UniProtKB">
        <authorList>
            <consortium name="EnsemblPlants"/>
        </authorList>
    </citation>
    <scope>IDENTIFICATION</scope>
</reference>
<evidence type="ECO:0000313" key="3">
    <source>
        <dbReference type="Proteomes" id="UP000008021"/>
    </source>
</evidence>
<sequence>MGKSGGGWRRDTRCPPLPPCKLRFRSPPQATSSSIIGRRLQHPHQGRDGGGLIAAFAQAIALSPLQPPPRKPSLVTISIVEKKHGIRKEDAINNILEVSPAHHRGLHRAPSP</sequence>
<dbReference type="HOGENOM" id="CLU_167845_0_0_1"/>
<dbReference type="Gramene" id="OMERI05G06050.1">
    <property type="protein sequence ID" value="OMERI05G06050.1"/>
    <property type="gene ID" value="OMERI05G06050"/>
</dbReference>
<dbReference type="EnsemblPlants" id="OMERI05G06050.1">
    <property type="protein sequence ID" value="OMERI05G06050.1"/>
    <property type="gene ID" value="OMERI05G06050"/>
</dbReference>
<accession>A0A0E0DN81</accession>
<reference evidence="2" key="2">
    <citation type="submission" date="2018-05" db="EMBL/GenBank/DDBJ databases">
        <title>OmerRS3 (Oryza meridionalis Reference Sequence Version 3).</title>
        <authorList>
            <person name="Zhang J."/>
            <person name="Kudrna D."/>
            <person name="Lee S."/>
            <person name="Talag J."/>
            <person name="Welchert J."/>
            <person name="Wing R.A."/>
        </authorList>
    </citation>
    <scope>NUCLEOTIDE SEQUENCE [LARGE SCALE GENOMIC DNA]</scope>
    <source>
        <strain evidence="2">cv. OR44</strain>
    </source>
</reference>
<keyword evidence="3" id="KW-1185">Reference proteome</keyword>
<name>A0A0E0DN81_9ORYZ</name>